<comment type="subunit">
    <text evidence="3">UreD, UreF and UreG form a complex that acts as a GTP-hydrolysis-dependent molecular chaperone, activating the urease apoprotein by helping to assemble the nickel containing metallocenter of UreC. The UreE protein probably delivers the nickel.</text>
</comment>
<evidence type="ECO:0000256" key="3">
    <source>
        <dbReference type="HAMAP-Rule" id="MF_01385"/>
    </source>
</evidence>
<dbReference type="HAMAP" id="MF_01385">
    <property type="entry name" value="UreF"/>
    <property type="match status" value="1"/>
</dbReference>
<reference evidence="4 5" key="1">
    <citation type="submission" date="2019-12" db="EMBL/GenBank/DDBJ databases">
        <title>Hymenobacter sp. HMF4947 Genome sequencing and assembly.</title>
        <authorList>
            <person name="Kang H."/>
            <person name="Cha I."/>
            <person name="Kim H."/>
            <person name="Joh K."/>
        </authorList>
    </citation>
    <scope>NUCLEOTIDE SEQUENCE [LARGE SCALE GENOMIC DNA]</scope>
    <source>
        <strain evidence="4 5">HMF4947</strain>
    </source>
</reference>
<dbReference type="EMBL" id="WQKZ01000001">
    <property type="protein sequence ID" value="MVN74818.1"/>
    <property type="molecule type" value="Genomic_DNA"/>
</dbReference>
<organism evidence="4 5">
    <name type="scientific">Hymenobacter ginkgonis</name>
    <dbReference type="NCBI Taxonomy" id="2682976"/>
    <lineage>
        <taxon>Bacteria</taxon>
        <taxon>Pseudomonadati</taxon>
        <taxon>Bacteroidota</taxon>
        <taxon>Cytophagia</taxon>
        <taxon>Cytophagales</taxon>
        <taxon>Hymenobacteraceae</taxon>
        <taxon>Hymenobacter</taxon>
    </lineage>
</organism>
<dbReference type="AlphaFoldDB" id="A0A7K1T8U1"/>
<keyword evidence="3" id="KW-0963">Cytoplasm</keyword>
<protein>
    <recommendedName>
        <fullName evidence="3">Urease accessory protein UreF</fullName>
    </recommendedName>
</protein>
<proteinExistence type="inferred from homology"/>
<evidence type="ECO:0000313" key="5">
    <source>
        <dbReference type="Proteomes" id="UP000441336"/>
    </source>
</evidence>
<dbReference type="Pfam" id="PF01730">
    <property type="entry name" value="UreF"/>
    <property type="match status" value="1"/>
</dbReference>
<dbReference type="PANTHER" id="PTHR33620:SF1">
    <property type="entry name" value="UREASE ACCESSORY PROTEIN F"/>
    <property type="match status" value="1"/>
</dbReference>
<comment type="function">
    <text evidence="3">Required for maturation of urease via the functional incorporation of the urease nickel metallocenter.</text>
</comment>
<comment type="similarity">
    <text evidence="3">Belongs to the UreF family.</text>
</comment>
<dbReference type="InterPro" id="IPR002639">
    <property type="entry name" value="UreF"/>
</dbReference>
<keyword evidence="2 3" id="KW-0143">Chaperone</keyword>
<name>A0A7K1T8U1_9BACT</name>
<gene>
    <name evidence="3" type="primary">ureF</name>
    <name evidence="4" type="ORF">GO988_00605</name>
</gene>
<dbReference type="GO" id="GO:0016151">
    <property type="term" value="F:nickel cation binding"/>
    <property type="evidence" value="ECO:0007669"/>
    <property type="project" value="UniProtKB-UniRule"/>
</dbReference>
<dbReference type="GO" id="GO:0005737">
    <property type="term" value="C:cytoplasm"/>
    <property type="evidence" value="ECO:0007669"/>
    <property type="project" value="UniProtKB-SubCell"/>
</dbReference>
<evidence type="ECO:0000256" key="1">
    <source>
        <dbReference type="ARBA" id="ARBA00022988"/>
    </source>
</evidence>
<comment type="caution">
    <text evidence="4">The sequence shown here is derived from an EMBL/GenBank/DDBJ whole genome shotgun (WGS) entry which is preliminary data.</text>
</comment>
<dbReference type="InterPro" id="IPR038277">
    <property type="entry name" value="UreF_sf"/>
</dbReference>
<dbReference type="Gene3D" id="1.10.4190.10">
    <property type="entry name" value="Urease accessory protein UreF"/>
    <property type="match status" value="1"/>
</dbReference>
<dbReference type="PANTHER" id="PTHR33620">
    <property type="entry name" value="UREASE ACCESSORY PROTEIN F"/>
    <property type="match status" value="1"/>
</dbReference>
<sequence length="248" mass="27561">MQASYTFSTRLGRWPCHPSSSATFALMPHLARLLHLADSALPTGSFAYSYGLESSITFGLVKTETEFRSYLYSFLQQAMGFEIPFVTSAAQATDGDLPTLLTEYDAQLLTPALHRASLTQGKNWLKLLDTFYPEAELAELGRALARQLLPAHFVPLFGLSLGKTGFSLADIQATYLHLALRDQLSAAIRLGFIGPMAGHLLQHDFYAIFESLLDSADIRPYTQATRCTLLLDVAQIFHDDIYSRLFQN</sequence>
<evidence type="ECO:0000313" key="4">
    <source>
        <dbReference type="EMBL" id="MVN74818.1"/>
    </source>
</evidence>
<dbReference type="PIRSF" id="PIRSF009467">
    <property type="entry name" value="Ureas_acces_UreF"/>
    <property type="match status" value="1"/>
</dbReference>
<keyword evidence="5" id="KW-1185">Reference proteome</keyword>
<comment type="subcellular location">
    <subcellularLocation>
        <location evidence="3">Cytoplasm</location>
    </subcellularLocation>
</comment>
<accession>A0A7K1T8U1</accession>
<keyword evidence="1 3" id="KW-0996">Nickel insertion</keyword>
<dbReference type="Proteomes" id="UP000441336">
    <property type="component" value="Unassembled WGS sequence"/>
</dbReference>
<evidence type="ECO:0000256" key="2">
    <source>
        <dbReference type="ARBA" id="ARBA00023186"/>
    </source>
</evidence>